<gene>
    <name evidence="1" type="ORF">GLV81_13840</name>
</gene>
<keyword evidence="2" id="KW-1185">Reference proteome</keyword>
<dbReference type="AlphaFoldDB" id="A0A6I6GMW3"/>
<dbReference type="RefSeq" id="WP_157479391.1">
    <property type="nucleotide sequence ID" value="NZ_CP046566.1"/>
</dbReference>
<accession>A0A6I6GMW3</accession>
<sequence>MNTGYMHPVLAEASLPISIPSCHCREMLQYQILSNVGQILRQGWFKGSNIYISTRMLPKGQRFLLRIVCNDQVLHEGRFETMVD</sequence>
<organism evidence="1 2">
    <name type="scientific">Phnomibacter ginsenosidimutans</name>
    <dbReference type="NCBI Taxonomy" id="2676868"/>
    <lineage>
        <taxon>Bacteria</taxon>
        <taxon>Pseudomonadati</taxon>
        <taxon>Bacteroidota</taxon>
        <taxon>Chitinophagia</taxon>
        <taxon>Chitinophagales</taxon>
        <taxon>Chitinophagaceae</taxon>
        <taxon>Phnomibacter</taxon>
    </lineage>
</organism>
<dbReference type="Proteomes" id="UP000426027">
    <property type="component" value="Chromosome"/>
</dbReference>
<evidence type="ECO:0000313" key="1">
    <source>
        <dbReference type="EMBL" id="QGW29038.1"/>
    </source>
</evidence>
<dbReference type="EMBL" id="CP046566">
    <property type="protein sequence ID" value="QGW29038.1"/>
    <property type="molecule type" value="Genomic_DNA"/>
</dbReference>
<name>A0A6I6GMW3_9BACT</name>
<proteinExistence type="predicted"/>
<dbReference type="KEGG" id="fls:GLV81_13840"/>
<evidence type="ECO:0000313" key="2">
    <source>
        <dbReference type="Proteomes" id="UP000426027"/>
    </source>
</evidence>
<reference evidence="1 2" key="1">
    <citation type="submission" date="2019-11" db="EMBL/GenBank/DDBJ databases">
        <authorList>
            <person name="Im W.T."/>
        </authorList>
    </citation>
    <scope>NUCLEOTIDE SEQUENCE [LARGE SCALE GENOMIC DNA]</scope>
    <source>
        <strain evidence="1 2">SB-02</strain>
    </source>
</reference>
<protein>
    <submittedName>
        <fullName evidence="1">Uncharacterized protein</fullName>
    </submittedName>
</protein>